<feature type="transmembrane region" description="Helical" evidence="2">
    <location>
        <begin position="345"/>
        <end position="365"/>
    </location>
</feature>
<keyword evidence="2" id="KW-0472">Membrane</keyword>
<keyword evidence="2" id="KW-0812">Transmembrane</keyword>
<dbReference type="InterPro" id="IPR006675">
    <property type="entry name" value="HDIG_dom"/>
</dbReference>
<feature type="transmembrane region" description="Helical" evidence="2">
    <location>
        <begin position="314"/>
        <end position="333"/>
    </location>
</feature>
<keyword evidence="2" id="KW-1133">Transmembrane helix</keyword>
<evidence type="ECO:0000259" key="3">
    <source>
        <dbReference type="PROSITE" id="PS51831"/>
    </source>
</evidence>
<dbReference type="KEGG" id="tpi:TREPR_1687"/>
<dbReference type="InterPro" id="IPR006674">
    <property type="entry name" value="HD_domain"/>
</dbReference>
<evidence type="ECO:0000256" key="1">
    <source>
        <dbReference type="SAM" id="MobiDB-lite"/>
    </source>
</evidence>
<dbReference type="NCBIfam" id="TIGR00277">
    <property type="entry name" value="HDIG"/>
    <property type="match status" value="1"/>
</dbReference>
<dbReference type="Pfam" id="PF01966">
    <property type="entry name" value="HD"/>
    <property type="match status" value="1"/>
</dbReference>
<dbReference type="HOGENOM" id="CLU_015767_1_2_12"/>
<dbReference type="InterPro" id="IPR052722">
    <property type="entry name" value="PgpH_phosphodiesterase"/>
</dbReference>
<feature type="domain" description="HD" evidence="3">
    <location>
        <begin position="528"/>
        <end position="669"/>
    </location>
</feature>
<dbReference type="PANTHER" id="PTHR36442">
    <property type="entry name" value="CYCLIC-DI-AMP PHOSPHODIESTERASE PGPH"/>
    <property type="match status" value="1"/>
</dbReference>
<dbReference type="STRING" id="545694.TREPR_1687"/>
<dbReference type="Pfam" id="PF07697">
    <property type="entry name" value="7TMR-HDED"/>
    <property type="match status" value="1"/>
</dbReference>
<feature type="region of interest" description="Disordered" evidence="1">
    <location>
        <begin position="742"/>
        <end position="804"/>
    </location>
</feature>
<name>F5YMY0_TREPZ</name>
<feature type="transmembrane region" description="Helical" evidence="2">
    <location>
        <begin position="474"/>
        <end position="495"/>
    </location>
</feature>
<dbReference type="EMBL" id="CP001843">
    <property type="protein sequence ID" value="AEF84071.1"/>
    <property type="molecule type" value="Genomic_DNA"/>
</dbReference>
<dbReference type="InterPro" id="IPR011621">
    <property type="entry name" value="Metal-dep_PHydrolase_7TM_intra"/>
</dbReference>
<dbReference type="PROSITE" id="PS51831">
    <property type="entry name" value="HD"/>
    <property type="match status" value="1"/>
</dbReference>
<dbReference type="InterPro" id="IPR003607">
    <property type="entry name" value="HD/PDEase_dom"/>
</dbReference>
<dbReference type="Gene3D" id="1.10.3210.10">
    <property type="entry name" value="Hypothetical protein af1432"/>
    <property type="match status" value="1"/>
</dbReference>
<dbReference type="InterPro" id="IPR011624">
    <property type="entry name" value="Metal-dep_PHydrolase_7TM_extra"/>
</dbReference>
<dbReference type="Proteomes" id="UP000009223">
    <property type="component" value="Chromosome"/>
</dbReference>
<accession>F5YMY0</accession>
<evidence type="ECO:0000256" key="2">
    <source>
        <dbReference type="SAM" id="Phobius"/>
    </source>
</evidence>
<feature type="transmembrane region" description="Helical" evidence="2">
    <location>
        <begin position="398"/>
        <end position="422"/>
    </location>
</feature>
<keyword evidence="5" id="KW-1185">Reference proteome</keyword>
<evidence type="ECO:0000313" key="4">
    <source>
        <dbReference type="EMBL" id="AEF84071.1"/>
    </source>
</evidence>
<dbReference type="SMART" id="SM00471">
    <property type="entry name" value="HDc"/>
    <property type="match status" value="1"/>
</dbReference>
<dbReference type="CDD" id="cd00077">
    <property type="entry name" value="HDc"/>
    <property type="match status" value="1"/>
</dbReference>
<dbReference type="SUPFAM" id="SSF109604">
    <property type="entry name" value="HD-domain/PDEase-like"/>
    <property type="match status" value="1"/>
</dbReference>
<proteinExistence type="predicted"/>
<feature type="transmembrane region" description="Helical" evidence="2">
    <location>
        <begin position="371"/>
        <end position="391"/>
    </location>
</feature>
<sequence length="804" mass="88347">MTMKKNRNSRDGAYFRKFTPPKFRLGPALASTLAFLISGAAIIGGSMRSDAVEAGGYSEFEVGRVADRDIIAEQTISYVDEDATRLRIEAEERLVPAVFAFSREATGGVRKSYENFAALSLDTFSKRSSAETYKLAVQAQLPGAFDPDTLDALFRDSGRDRILEYGATVLEKLLDEGVVALPQIGLEMFNPDVVELYHYNGSRIERERAPYDKLITYDDVRSAVTRYIAGGGYPASFAALAYPLLDPFITENVFFSPQETSLLLAEVRAQVKPVIRYIEEGERVIRKGFIVSDGDMTKLRALGASLPGYDPRPVIGHLLILLLVFALLVYLGGKRTVGRLLKPEEIYLISVLSTFYIVGAVFLRTASLGNYFSVSLLIPTALAVMLPAILIGSRMAMVMAVALPLGAFISGSFDVPSFVFAISSGIVSAYVLQGAEKRMDLIIAGFILGALNVVTAAGLLLIQRGPLAAFPSVLLLAAFNGIASGMLVLGFLPLLEHLLNAPTTFRLTELSDLNSPTMKRLFTAAPGTYSHSVMVANLAEAACQEIGANPLLARVGAYYHDIGKIDQPDYFVENQTAYNKHDDIPPRLSATVIRSHVKLGVERSRQLGLPREVQEIIAEHHGNSVISWFYHEALKREAQVNVEDFTYPGDPPHSRESAVVMLADVTEAAARTLKKPTAARLEKFIHELIISKFESGQLWDSDLTFRELQNIEHTFVRVLAGYYHSRIEYPKQIKDEALDEVHAQHGPHGGHWRFDTQEDSGDPAGPGFRPYERGPNPHGWLSGQHLSDHGASDAEAPQDLDKET</sequence>
<organism evidence="4 5">
    <name type="scientific">Treponema primitia (strain ATCC BAA-887 / DSM 12427 / ZAS-2)</name>
    <dbReference type="NCBI Taxonomy" id="545694"/>
    <lineage>
        <taxon>Bacteria</taxon>
        <taxon>Pseudomonadati</taxon>
        <taxon>Spirochaetota</taxon>
        <taxon>Spirochaetia</taxon>
        <taxon>Spirochaetales</taxon>
        <taxon>Treponemataceae</taxon>
        <taxon>Treponema</taxon>
    </lineage>
</organism>
<feature type="transmembrane region" description="Helical" evidence="2">
    <location>
        <begin position="442"/>
        <end position="462"/>
    </location>
</feature>
<reference evidence="5" key="1">
    <citation type="submission" date="2009-12" db="EMBL/GenBank/DDBJ databases">
        <title>Complete sequence of Treponema primitia strain ZAS-2.</title>
        <authorList>
            <person name="Tetu S.G."/>
            <person name="Matson E."/>
            <person name="Ren Q."/>
            <person name="Seshadri R."/>
            <person name="Elbourne L."/>
            <person name="Hassan K.A."/>
            <person name="Durkin A."/>
            <person name="Radune D."/>
            <person name="Mohamoud Y."/>
            <person name="Shay R."/>
            <person name="Jin S."/>
            <person name="Zhang X."/>
            <person name="Lucey K."/>
            <person name="Ballor N.R."/>
            <person name="Ottesen E."/>
            <person name="Rosenthal R."/>
            <person name="Allen A."/>
            <person name="Leadbetter J.R."/>
            <person name="Paulsen I.T."/>
        </authorList>
    </citation>
    <scope>NUCLEOTIDE SEQUENCE [LARGE SCALE GENOMIC DNA]</scope>
    <source>
        <strain evidence="5">ATCC BAA-887 / DSM 12427 / ZAS-2</strain>
    </source>
</reference>
<protein>
    <submittedName>
        <fullName evidence="4">HD domain protein</fullName>
    </submittedName>
</protein>
<dbReference type="Pfam" id="PF07698">
    <property type="entry name" value="7TM-7TMR_HD"/>
    <property type="match status" value="1"/>
</dbReference>
<dbReference type="eggNOG" id="COG1480">
    <property type="taxonomic scope" value="Bacteria"/>
</dbReference>
<dbReference type="RefSeq" id="WP_015708437.1">
    <property type="nucleotide sequence ID" value="NC_015578.1"/>
</dbReference>
<evidence type="ECO:0000313" key="5">
    <source>
        <dbReference type="Proteomes" id="UP000009223"/>
    </source>
</evidence>
<gene>
    <name evidence="4" type="ordered locus">TREPR_1687</name>
</gene>
<dbReference type="AlphaFoldDB" id="F5YMY0"/>
<dbReference type="PANTHER" id="PTHR36442:SF1">
    <property type="entry name" value="CYCLIC-DI-AMP PHOSPHODIESTERASE PGPH"/>
    <property type="match status" value="1"/>
</dbReference>
<reference evidence="4 5" key="2">
    <citation type="journal article" date="2011" name="ISME J.">
        <title>RNA-seq reveals cooperative metabolic interactions between two termite-gut spirochete species in co-culture.</title>
        <authorList>
            <person name="Rosenthal A.Z."/>
            <person name="Matson E.G."/>
            <person name="Eldar A."/>
            <person name="Leadbetter J.R."/>
        </authorList>
    </citation>
    <scope>NUCLEOTIDE SEQUENCE [LARGE SCALE GENOMIC DNA]</scope>
    <source>
        <strain evidence="5">ATCC BAA-887 / DSM 12427 / ZAS-2</strain>
    </source>
</reference>